<dbReference type="Gene3D" id="3.20.20.140">
    <property type="entry name" value="Metal-dependent hydrolases"/>
    <property type="match status" value="1"/>
</dbReference>
<dbReference type="Pfam" id="PF01026">
    <property type="entry name" value="TatD_DNase"/>
    <property type="match status" value="1"/>
</dbReference>
<reference evidence="5 6" key="1">
    <citation type="submission" date="2015-12" db="EMBL/GenBank/DDBJ databases">
        <title>A stable core within a dynamic pangenome in Sulfolobus acidocaldarius.</title>
        <authorList>
            <person name="Anderson R."/>
            <person name="Kouris A."/>
            <person name="Seward C."/>
            <person name="Campbell K."/>
            <person name="Whitaker R."/>
        </authorList>
    </citation>
    <scope>NUCLEOTIDE SEQUENCE [LARGE SCALE GENOMIC DNA]</scope>
    <source>
        <strain evidence="3 6">GG12-C01-09</strain>
        <strain evidence="4 5">NG05B_CO5_07</strain>
    </source>
</reference>
<name>A0A0U3GU67_9CREN</name>
<dbReference type="EMBL" id="CP013694">
    <property type="protein sequence ID" value="ALU29503.1"/>
    <property type="molecule type" value="Genomic_DNA"/>
</dbReference>
<evidence type="ECO:0000313" key="3">
    <source>
        <dbReference type="EMBL" id="ALU29503.1"/>
    </source>
</evidence>
<feature type="binding site" evidence="2">
    <location>
        <position position="123"/>
    </location>
    <ligand>
        <name>a divalent metal cation</name>
        <dbReference type="ChEBI" id="CHEBI:60240"/>
        <label>2</label>
    </ligand>
</feature>
<dbReference type="GeneID" id="14550630"/>
<proteinExistence type="predicted"/>
<sequence length="243" mass="28063">MYVDVHAHIDVESFDGDRDLVLSECEITVINAGVDIKSNLKTLELYKKYNNVIPAVGFHPEFVKDKLDEVDKCLELVDNVNIISEVGIDYFWIKEPEFRKKQLEILSKFLDKGERQRKPLIIHVRGGINDLINLLSSYNVNFVIHAFEGSPSVAQKIVELGGMISIPPVIVRDKYRQEVVKNIDLNYILTETDSPFLPPQKMERNKPCNVIFTVKKIAELKKIEEKEVIRQIHENFTKKILMK</sequence>
<evidence type="ECO:0000313" key="5">
    <source>
        <dbReference type="Proteomes" id="UP000060043"/>
    </source>
</evidence>
<dbReference type="PIRSF" id="PIRSF005902">
    <property type="entry name" value="DNase_TatD"/>
    <property type="match status" value="1"/>
</dbReference>
<evidence type="ECO:0000256" key="2">
    <source>
        <dbReference type="PIRSR" id="PIRSR005902-1"/>
    </source>
</evidence>
<feature type="binding site" evidence="2">
    <location>
        <position position="145"/>
    </location>
    <ligand>
        <name>a divalent metal cation</name>
        <dbReference type="ChEBI" id="CHEBI:60240"/>
        <label>2</label>
    </ligand>
</feature>
<evidence type="ECO:0000313" key="4">
    <source>
        <dbReference type="EMBL" id="ALU32233.1"/>
    </source>
</evidence>
<dbReference type="STRING" id="1435377.SUSAZ_00480"/>
<organism evidence="4 5">
    <name type="scientific">Sulfolobus acidocaldarius</name>
    <dbReference type="NCBI Taxonomy" id="2285"/>
    <lineage>
        <taxon>Archaea</taxon>
        <taxon>Thermoproteota</taxon>
        <taxon>Thermoprotei</taxon>
        <taxon>Sulfolobales</taxon>
        <taxon>Sulfolobaceae</taxon>
        <taxon>Sulfolobus</taxon>
    </lineage>
</organism>
<feature type="binding site" evidence="2">
    <location>
        <position position="8"/>
    </location>
    <ligand>
        <name>a divalent metal cation</name>
        <dbReference type="ChEBI" id="CHEBI:60240"/>
        <label>1</label>
    </ligand>
</feature>
<dbReference type="PROSITE" id="PS01091">
    <property type="entry name" value="TATD_3"/>
    <property type="match status" value="1"/>
</dbReference>
<dbReference type="PaxDb" id="1435377-SUSAZ_00480"/>
<dbReference type="Proteomes" id="UP000065473">
    <property type="component" value="Chromosome"/>
</dbReference>
<dbReference type="PANTHER" id="PTHR46124">
    <property type="entry name" value="D-AMINOACYL-TRNA DEACYLASE"/>
    <property type="match status" value="1"/>
</dbReference>
<dbReference type="SUPFAM" id="SSF51556">
    <property type="entry name" value="Metallo-dependent hydrolases"/>
    <property type="match status" value="1"/>
</dbReference>
<dbReference type="InterPro" id="IPR001130">
    <property type="entry name" value="TatD-like"/>
</dbReference>
<dbReference type="RefSeq" id="WP_011277026.1">
    <property type="nucleotide sequence ID" value="NZ_BHWZ01000001.1"/>
</dbReference>
<feature type="binding site" evidence="2">
    <location>
        <position position="6"/>
    </location>
    <ligand>
        <name>a divalent metal cation</name>
        <dbReference type="ChEBI" id="CHEBI:60240"/>
        <label>1</label>
    </ligand>
</feature>
<dbReference type="GO" id="GO:0046872">
    <property type="term" value="F:metal ion binding"/>
    <property type="evidence" value="ECO:0007669"/>
    <property type="project" value="UniProtKB-KW"/>
</dbReference>
<keyword evidence="1 4" id="KW-0378">Hydrolase</keyword>
<keyword evidence="2" id="KW-0479">Metal-binding</keyword>
<dbReference type="AlphaFoldDB" id="A0A0U3GU67"/>
<gene>
    <name evidence="3" type="ORF">ATY89_05775</name>
    <name evidence="4" type="ORF">ATZ20_08800</name>
</gene>
<dbReference type="InterPro" id="IPR032466">
    <property type="entry name" value="Metal_Hydrolase"/>
</dbReference>
<feature type="binding site" evidence="2">
    <location>
        <position position="85"/>
    </location>
    <ligand>
        <name>a divalent metal cation</name>
        <dbReference type="ChEBI" id="CHEBI:60240"/>
        <label>1</label>
    </ligand>
</feature>
<evidence type="ECO:0000313" key="6">
    <source>
        <dbReference type="Proteomes" id="UP000065473"/>
    </source>
</evidence>
<dbReference type="EMBL" id="CP013695">
    <property type="protein sequence ID" value="ALU32233.1"/>
    <property type="molecule type" value="Genomic_DNA"/>
</dbReference>
<dbReference type="Proteomes" id="UP000060043">
    <property type="component" value="Chromosome"/>
</dbReference>
<protein>
    <submittedName>
        <fullName evidence="4">Hydrolase TatD</fullName>
    </submittedName>
</protein>
<dbReference type="OMA" id="HTHLDMQ"/>
<dbReference type="PANTHER" id="PTHR46124:SF2">
    <property type="entry name" value="D-AMINOACYL-TRNA DEACYLASE"/>
    <property type="match status" value="1"/>
</dbReference>
<dbReference type="InterPro" id="IPR018228">
    <property type="entry name" value="DNase_TatD-rel_CS"/>
</dbReference>
<accession>A0A0U3GU67</accession>
<evidence type="ECO:0000256" key="1">
    <source>
        <dbReference type="ARBA" id="ARBA00022801"/>
    </source>
</evidence>
<dbReference type="GO" id="GO:0016788">
    <property type="term" value="F:hydrolase activity, acting on ester bonds"/>
    <property type="evidence" value="ECO:0007669"/>
    <property type="project" value="InterPro"/>
</dbReference>
<feature type="binding site" evidence="2">
    <location>
        <position position="193"/>
    </location>
    <ligand>
        <name>a divalent metal cation</name>
        <dbReference type="ChEBI" id="CHEBI:60240"/>
        <label>1</label>
    </ligand>
</feature>
<dbReference type="OrthoDB" id="26412at2157"/>